<dbReference type="Proteomes" id="UP000308528">
    <property type="component" value="Unassembled WGS sequence"/>
</dbReference>
<gene>
    <name evidence="2" type="ORF">E4021_17665</name>
</gene>
<accession>A0A4S4N861</accession>
<dbReference type="InterPro" id="IPR041657">
    <property type="entry name" value="HTH_17"/>
</dbReference>
<evidence type="ECO:0000259" key="1">
    <source>
        <dbReference type="Pfam" id="PF12728"/>
    </source>
</evidence>
<dbReference type="AlphaFoldDB" id="A0A4S4N861"/>
<dbReference type="GO" id="GO:0003677">
    <property type="term" value="F:DNA binding"/>
    <property type="evidence" value="ECO:0007669"/>
    <property type="project" value="UniProtKB-KW"/>
</dbReference>
<dbReference type="InterPro" id="IPR010093">
    <property type="entry name" value="SinI_DNA-bd"/>
</dbReference>
<dbReference type="OrthoDB" id="1262642at2"/>
<organism evidence="2 3">
    <name type="scientific">Neolewinella litorea</name>
    <dbReference type="NCBI Taxonomy" id="2562452"/>
    <lineage>
        <taxon>Bacteria</taxon>
        <taxon>Pseudomonadati</taxon>
        <taxon>Bacteroidota</taxon>
        <taxon>Saprospiria</taxon>
        <taxon>Saprospirales</taxon>
        <taxon>Lewinellaceae</taxon>
        <taxon>Neolewinella</taxon>
    </lineage>
</organism>
<protein>
    <submittedName>
        <fullName evidence="2">DNA-binding protein</fullName>
    </submittedName>
</protein>
<comment type="caution">
    <text evidence="2">The sequence shown here is derived from an EMBL/GenBank/DDBJ whole genome shotgun (WGS) entry which is preliminary data.</text>
</comment>
<dbReference type="RefSeq" id="WP_136460792.1">
    <property type="nucleotide sequence ID" value="NZ_SRSF01000019.1"/>
</dbReference>
<evidence type="ECO:0000313" key="2">
    <source>
        <dbReference type="EMBL" id="THH34527.1"/>
    </source>
</evidence>
<dbReference type="Pfam" id="PF12728">
    <property type="entry name" value="HTH_17"/>
    <property type="match status" value="1"/>
</dbReference>
<dbReference type="NCBIfam" id="TIGR01764">
    <property type="entry name" value="excise"/>
    <property type="match status" value="1"/>
</dbReference>
<feature type="domain" description="Helix-turn-helix" evidence="1">
    <location>
        <begin position="9"/>
        <end position="56"/>
    </location>
</feature>
<dbReference type="EMBL" id="SRSF01000019">
    <property type="protein sequence ID" value="THH34527.1"/>
    <property type="molecule type" value="Genomic_DNA"/>
</dbReference>
<keyword evidence="2" id="KW-0238">DNA-binding</keyword>
<dbReference type="Gene3D" id="1.10.1660.10">
    <property type="match status" value="1"/>
</dbReference>
<keyword evidence="3" id="KW-1185">Reference proteome</keyword>
<name>A0A4S4N861_9BACT</name>
<dbReference type="SUPFAM" id="SSF46955">
    <property type="entry name" value="Putative DNA-binding domain"/>
    <property type="match status" value="1"/>
</dbReference>
<dbReference type="InterPro" id="IPR009061">
    <property type="entry name" value="DNA-bd_dom_put_sf"/>
</dbReference>
<evidence type="ECO:0000313" key="3">
    <source>
        <dbReference type="Proteomes" id="UP000308528"/>
    </source>
</evidence>
<sequence length="64" mass="7146">MKQVLEVSLYNVTEAAALLGVSPQTVRKYIKEERLQAQRIGRGLFIAEPSLKSFLQGAVNNSRQ</sequence>
<proteinExistence type="predicted"/>
<reference evidence="2 3" key="1">
    <citation type="submission" date="2019-04" db="EMBL/GenBank/DDBJ databases">
        <title>Lewinella litorea sp. nov., isolated from a marine sand.</title>
        <authorList>
            <person name="Yoon J.-H."/>
        </authorList>
    </citation>
    <scope>NUCLEOTIDE SEQUENCE [LARGE SCALE GENOMIC DNA]</scope>
    <source>
        <strain evidence="2 3">HSMS-39</strain>
    </source>
</reference>